<evidence type="ECO:0000256" key="8">
    <source>
        <dbReference type="SAM" id="Phobius"/>
    </source>
</evidence>
<dbReference type="GO" id="GO:0055085">
    <property type="term" value="P:transmembrane transport"/>
    <property type="evidence" value="ECO:0007669"/>
    <property type="project" value="InterPro"/>
</dbReference>
<evidence type="ECO:0000256" key="5">
    <source>
        <dbReference type="ARBA" id="ARBA00022692"/>
    </source>
</evidence>
<dbReference type="RefSeq" id="WP_101177023.1">
    <property type="nucleotide sequence ID" value="NZ_PISE01000019.1"/>
</dbReference>
<evidence type="ECO:0000256" key="6">
    <source>
        <dbReference type="ARBA" id="ARBA00022989"/>
    </source>
</evidence>
<dbReference type="OrthoDB" id="148377at2"/>
<feature type="transmembrane region" description="Helical" evidence="8">
    <location>
        <begin position="119"/>
        <end position="141"/>
    </location>
</feature>
<dbReference type="GO" id="GO:0005886">
    <property type="term" value="C:plasma membrane"/>
    <property type="evidence" value="ECO:0007669"/>
    <property type="project" value="UniProtKB-SubCell"/>
</dbReference>
<keyword evidence="6 8" id="KW-1133">Transmembrane helix</keyword>
<evidence type="ECO:0000313" key="10">
    <source>
        <dbReference type="Proteomes" id="UP000233375"/>
    </source>
</evidence>
<dbReference type="Pfam" id="PF03547">
    <property type="entry name" value="Mem_trans"/>
    <property type="match status" value="1"/>
</dbReference>
<keyword evidence="4" id="KW-1003">Cell membrane</keyword>
<gene>
    <name evidence="9" type="ORF">CWS01_09830</name>
</gene>
<name>A0A2N0Z2R1_9BACI</name>
<evidence type="ECO:0000256" key="4">
    <source>
        <dbReference type="ARBA" id="ARBA00022475"/>
    </source>
</evidence>
<dbReference type="Gene3D" id="1.20.1530.20">
    <property type="match status" value="1"/>
</dbReference>
<reference evidence="9 10" key="1">
    <citation type="journal article" date="2003" name="Int. J. Syst. Evol. Microbiol.">
        <title>Bacillus nealsonii sp. nov., isolated from a spacecraft-assembly facility, whose spores are gamma-radiation resistant.</title>
        <authorList>
            <person name="Venkateswaran K."/>
            <person name="Kempf M."/>
            <person name="Chen F."/>
            <person name="Satomi M."/>
            <person name="Nicholson W."/>
            <person name="Kern R."/>
        </authorList>
    </citation>
    <scope>NUCLEOTIDE SEQUENCE [LARGE SCALE GENOMIC DNA]</scope>
    <source>
        <strain evidence="9 10">FO-92</strain>
    </source>
</reference>
<keyword evidence="10" id="KW-1185">Reference proteome</keyword>
<dbReference type="InterPro" id="IPR038770">
    <property type="entry name" value="Na+/solute_symporter_sf"/>
</dbReference>
<dbReference type="InterPro" id="IPR004776">
    <property type="entry name" value="Mem_transp_PIN-like"/>
</dbReference>
<feature type="transmembrane region" description="Helical" evidence="8">
    <location>
        <begin position="280"/>
        <end position="298"/>
    </location>
</feature>
<dbReference type="AlphaFoldDB" id="A0A2N0Z2R1"/>
<evidence type="ECO:0000256" key="1">
    <source>
        <dbReference type="ARBA" id="ARBA00004651"/>
    </source>
</evidence>
<dbReference type="EMBL" id="PISE01000019">
    <property type="protein sequence ID" value="PKG23792.1"/>
    <property type="molecule type" value="Genomic_DNA"/>
</dbReference>
<evidence type="ECO:0008006" key="11">
    <source>
        <dbReference type="Google" id="ProtNLM"/>
    </source>
</evidence>
<comment type="caution">
    <text evidence="9">The sequence shown here is derived from an EMBL/GenBank/DDBJ whole genome shotgun (WGS) entry which is preliminary data.</text>
</comment>
<keyword evidence="5 8" id="KW-0812">Transmembrane</keyword>
<comment type="subcellular location">
    <subcellularLocation>
        <location evidence="1">Cell membrane</location>
        <topology evidence="1">Multi-pass membrane protein</topology>
    </subcellularLocation>
</comment>
<feature type="transmembrane region" description="Helical" evidence="8">
    <location>
        <begin position="6"/>
        <end position="24"/>
    </location>
</feature>
<evidence type="ECO:0000256" key="3">
    <source>
        <dbReference type="ARBA" id="ARBA00022448"/>
    </source>
</evidence>
<feature type="transmembrane region" description="Helical" evidence="8">
    <location>
        <begin position="223"/>
        <end position="243"/>
    </location>
</feature>
<sequence length="299" mass="32704">MEFFAVLLPIFFIFGVGFVGEKILHIDVKPVSTVSVYLMSPILGFSVFYETKFNSDYVMMTIYALALVFGIIAIIYLVGKLRAYSTNKMCGMILSSAFMNNGNYGTPLVLFAFGVPALHYAVILMVIQQLIMATIGIYYAAKGSSENPSNKETLQKVLRVPIMYGALLGIIFHFLHVPISSTMMDAIKMVGDAAIPTVMLVLGMQLAKISVKNLRIPQLSFALVLRLVVSPLIAWGMTLFLPVDDLLKQIMIVLAAMPSAANTTLYALQYGTDPDFVSSATLFSTLLSLITLPIVLSLV</sequence>
<evidence type="ECO:0000313" key="9">
    <source>
        <dbReference type="EMBL" id="PKG23792.1"/>
    </source>
</evidence>
<keyword evidence="3" id="KW-0813">Transport</keyword>
<organism evidence="9 10">
    <name type="scientific">Niallia nealsonii</name>
    <dbReference type="NCBI Taxonomy" id="115979"/>
    <lineage>
        <taxon>Bacteria</taxon>
        <taxon>Bacillati</taxon>
        <taxon>Bacillota</taxon>
        <taxon>Bacilli</taxon>
        <taxon>Bacillales</taxon>
        <taxon>Bacillaceae</taxon>
        <taxon>Niallia</taxon>
    </lineage>
</organism>
<feature type="transmembrane region" description="Helical" evidence="8">
    <location>
        <begin position="91"/>
        <end position="113"/>
    </location>
</feature>
<accession>A0A2N0Z2R1</accession>
<dbReference type="PANTHER" id="PTHR36838">
    <property type="entry name" value="AUXIN EFFLUX CARRIER FAMILY PROTEIN"/>
    <property type="match status" value="1"/>
</dbReference>
<evidence type="ECO:0000256" key="7">
    <source>
        <dbReference type="ARBA" id="ARBA00023136"/>
    </source>
</evidence>
<evidence type="ECO:0000256" key="2">
    <source>
        <dbReference type="ARBA" id="ARBA00010145"/>
    </source>
</evidence>
<protein>
    <recommendedName>
        <fullName evidence="11">AEC family transporter</fullName>
    </recommendedName>
</protein>
<feature type="transmembrane region" description="Helical" evidence="8">
    <location>
        <begin position="162"/>
        <end position="181"/>
    </location>
</feature>
<keyword evidence="7 8" id="KW-0472">Membrane</keyword>
<feature type="transmembrane region" description="Helical" evidence="8">
    <location>
        <begin position="31"/>
        <end position="49"/>
    </location>
</feature>
<dbReference type="Proteomes" id="UP000233375">
    <property type="component" value="Unassembled WGS sequence"/>
</dbReference>
<proteinExistence type="inferred from homology"/>
<comment type="similarity">
    <text evidence="2">Belongs to the auxin efflux carrier (TC 2.A.69) family.</text>
</comment>
<dbReference type="PANTHER" id="PTHR36838:SF1">
    <property type="entry name" value="SLR1864 PROTEIN"/>
    <property type="match status" value="1"/>
</dbReference>
<feature type="transmembrane region" description="Helical" evidence="8">
    <location>
        <begin position="193"/>
        <end position="211"/>
    </location>
</feature>
<feature type="transmembrane region" description="Helical" evidence="8">
    <location>
        <begin position="61"/>
        <end position="79"/>
    </location>
</feature>